<evidence type="ECO:0000313" key="3">
    <source>
        <dbReference type="Proteomes" id="UP000325315"/>
    </source>
</evidence>
<comment type="caution">
    <text evidence="2">The sequence shown here is derived from an EMBL/GenBank/DDBJ whole genome shotgun (WGS) entry which is preliminary data.</text>
</comment>
<protein>
    <submittedName>
        <fullName evidence="2">Uncharacterized protein</fullName>
    </submittedName>
</protein>
<dbReference type="EMBL" id="SMMG02000005">
    <property type="protein sequence ID" value="KAA3473909.1"/>
    <property type="molecule type" value="Genomic_DNA"/>
</dbReference>
<name>A0A5B6VWF4_9ROSI</name>
<evidence type="ECO:0000313" key="2">
    <source>
        <dbReference type="EMBL" id="KAA3473909.1"/>
    </source>
</evidence>
<feature type="compositionally biased region" description="Polar residues" evidence="1">
    <location>
        <begin position="10"/>
        <end position="23"/>
    </location>
</feature>
<keyword evidence="3" id="KW-1185">Reference proteome</keyword>
<proteinExistence type="predicted"/>
<evidence type="ECO:0000256" key="1">
    <source>
        <dbReference type="SAM" id="MobiDB-lite"/>
    </source>
</evidence>
<dbReference type="Proteomes" id="UP000325315">
    <property type="component" value="Unassembled WGS sequence"/>
</dbReference>
<gene>
    <name evidence="2" type="ORF">EPI10_024249</name>
</gene>
<organism evidence="2 3">
    <name type="scientific">Gossypium australe</name>
    <dbReference type="NCBI Taxonomy" id="47621"/>
    <lineage>
        <taxon>Eukaryota</taxon>
        <taxon>Viridiplantae</taxon>
        <taxon>Streptophyta</taxon>
        <taxon>Embryophyta</taxon>
        <taxon>Tracheophyta</taxon>
        <taxon>Spermatophyta</taxon>
        <taxon>Magnoliopsida</taxon>
        <taxon>eudicotyledons</taxon>
        <taxon>Gunneridae</taxon>
        <taxon>Pentapetalae</taxon>
        <taxon>rosids</taxon>
        <taxon>malvids</taxon>
        <taxon>Malvales</taxon>
        <taxon>Malvaceae</taxon>
        <taxon>Malvoideae</taxon>
        <taxon>Gossypium</taxon>
    </lineage>
</organism>
<accession>A0A5B6VWF4</accession>
<feature type="region of interest" description="Disordered" evidence="1">
    <location>
        <begin position="1"/>
        <end position="23"/>
    </location>
</feature>
<dbReference type="AlphaFoldDB" id="A0A5B6VWF4"/>
<sequence>MGSPRKGDTQHTSSNVSAQNTSNLRIQASSQTCILDPIPTRQQSPICSNPFADQILLHR</sequence>
<reference evidence="2" key="1">
    <citation type="submission" date="2019-08" db="EMBL/GenBank/DDBJ databases">
        <authorList>
            <person name="Liu F."/>
        </authorList>
    </citation>
    <scope>NUCLEOTIDE SEQUENCE [LARGE SCALE GENOMIC DNA]</scope>
    <source>
        <strain evidence="2">PA1801</strain>
        <tissue evidence="2">Leaf</tissue>
    </source>
</reference>